<dbReference type="EMBL" id="JOWA01000088">
    <property type="protein sequence ID" value="KEZ44214.1"/>
    <property type="molecule type" value="Genomic_DNA"/>
</dbReference>
<dbReference type="HOGENOM" id="CLU_1595490_0_0_1"/>
<dbReference type="RefSeq" id="XP_016644013.1">
    <property type="nucleotide sequence ID" value="XM_016786007.1"/>
</dbReference>
<reference evidence="1 2" key="1">
    <citation type="journal article" date="2014" name="Genome Announc.">
        <title>Draft genome sequence of the pathogenic fungus Scedosporium apiospermum.</title>
        <authorList>
            <person name="Vandeputte P."/>
            <person name="Ghamrawi S."/>
            <person name="Rechenmann M."/>
            <person name="Iltis A."/>
            <person name="Giraud S."/>
            <person name="Fleury M."/>
            <person name="Thornton C."/>
            <person name="Delhaes L."/>
            <person name="Meyer W."/>
            <person name="Papon N."/>
            <person name="Bouchara J.P."/>
        </authorList>
    </citation>
    <scope>NUCLEOTIDE SEQUENCE [LARGE SCALE GENOMIC DNA]</scope>
    <source>
        <strain evidence="1 2">IHEM 14462</strain>
    </source>
</reference>
<keyword evidence="2" id="KW-1185">Reference proteome</keyword>
<evidence type="ECO:0000313" key="1">
    <source>
        <dbReference type="EMBL" id="KEZ44214.1"/>
    </source>
</evidence>
<proteinExistence type="predicted"/>
<gene>
    <name evidence="1" type="ORF">SAPIO_CDS3148</name>
</gene>
<dbReference type="VEuPathDB" id="FungiDB:SAPIO_CDS3148"/>
<organism evidence="1 2">
    <name type="scientific">Pseudallescheria apiosperma</name>
    <name type="common">Scedosporium apiospermum</name>
    <dbReference type="NCBI Taxonomy" id="563466"/>
    <lineage>
        <taxon>Eukaryota</taxon>
        <taxon>Fungi</taxon>
        <taxon>Dikarya</taxon>
        <taxon>Ascomycota</taxon>
        <taxon>Pezizomycotina</taxon>
        <taxon>Sordariomycetes</taxon>
        <taxon>Hypocreomycetidae</taxon>
        <taxon>Microascales</taxon>
        <taxon>Microascaceae</taxon>
        <taxon>Scedosporium</taxon>
    </lineage>
</organism>
<sequence>MMCACLCPTVSLCSTIDRITATEAFDVELGTDPEGLESWIYNRRLMKTEQRPSLNQYNELRPMNPDPLTIPYITSYDLSTVSSNPSTIPEKFWGAMQKVLVVGNATFEEMSQRYRANGELSRRALREFKFFVKLEAGVQTQVKKICRPVPPAGDLKALYQEERALLA</sequence>
<comment type="caution">
    <text evidence="1">The sequence shown here is derived from an EMBL/GenBank/DDBJ whole genome shotgun (WGS) entry which is preliminary data.</text>
</comment>
<dbReference type="GeneID" id="27722220"/>
<dbReference type="KEGG" id="sapo:SAPIO_CDS3148"/>
<protein>
    <submittedName>
        <fullName evidence="1">Uncharacterized protein</fullName>
    </submittedName>
</protein>
<evidence type="ECO:0000313" key="2">
    <source>
        <dbReference type="Proteomes" id="UP000028545"/>
    </source>
</evidence>
<dbReference type="Proteomes" id="UP000028545">
    <property type="component" value="Unassembled WGS sequence"/>
</dbReference>
<name>A0A084GA52_PSEDA</name>
<dbReference type="AlphaFoldDB" id="A0A084GA52"/>
<accession>A0A084GA52</accession>